<sequence>MSAFEEPTDGAVHEAARRTSAPLSDFMVRLVAEELPLLDSASRGVVYRALREHAEAGGETIARQEDLPSVVRELLDLP</sequence>
<dbReference type="HOGENOM" id="CLU_176116_0_0_11"/>
<protein>
    <submittedName>
        <fullName evidence="1">Uncharacterized protein</fullName>
    </submittedName>
</protein>
<dbReference type="RefSeq" id="WP_004601583.1">
    <property type="nucleotide sequence ID" value="NZ_HF541868.1"/>
</dbReference>
<organism evidence="1 4">
    <name type="scientific">Corynebacterium otitidis ATCC 51513</name>
    <dbReference type="NCBI Taxonomy" id="883169"/>
    <lineage>
        <taxon>Bacteria</taxon>
        <taxon>Bacillati</taxon>
        <taxon>Actinomycetota</taxon>
        <taxon>Actinomycetes</taxon>
        <taxon>Mycobacteriales</taxon>
        <taxon>Corynebacteriaceae</taxon>
        <taxon>Corynebacterium</taxon>
    </lineage>
</organism>
<keyword evidence="3" id="KW-1185">Reference proteome</keyword>
<comment type="caution">
    <text evidence="1">The sequence shown here is derived from an EMBL/GenBank/DDBJ whole genome shotgun (WGS) entry which is preliminary data.</text>
</comment>
<gene>
    <name evidence="1" type="ORF">BN46_1314</name>
    <name evidence="2" type="ORF">HMPREF9719_01693</name>
</gene>
<proteinExistence type="predicted"/>
<dbReference type="EMBL" id="AHAE01000079">
    <property type="protein sequence ID" value="EJZ81383.1"/>
    <property type="molecule type" value="Genomic_DNA"/>
</dbReference>
<dbReference type="STRING" id="29321.AAV33_09325"/>
<reference evidence="2 3" key="2">
    <citation type="submission" date="2012-08" db="EMBL/GenBank/DDBJ databases">
        <title>The Genome Sequence of Turicella otitidis ATCC 51513.</title>
        <authorList>
            <consortium name="The Broad Institute Genome Sequencing Platform"/>
            <person name="Earl A."/>
            <person name="Ward D."/>
            <person name="Feldgarden M."/>
            <person name="Gevers D."/>
            <person name="Huys G."/>
            <person name="Walker B."/>
            <person name="Young S.K."/>
            <person name="Zeng Q."/>
            <person name="Gargeya S."/>
            <person name="Fitzgerald M."/>
            <person name="Haas B."/>
            <person name="Abouelleil A."/>
            <person name="Alvarado L."/>
            <person name="Arachchi H.M."/>
            <person name="Berlin A.M."/>
            <person name="Chapman S.B."/>
            <person name="Goldberg J."/>
            <person name="Griggs A."/>
            <person name="Gujja S."/>
            <person name="Hansen M."/>
            <person name="Howarth C."/>
            <person name="Imamovic A."/>
            <person name="Larimer J."/>
            <person name="McCowen C."/>
            <person name="Montmayeur A."/>
            <person name="Murphy C."/>
            <person name="Neiman D."/>
            <person name="Pearson M."/>
            <person name="Priest M."/>
            <person name="Roberts A."/>
            <person name="Saif S."/>
            <person name="Shea T."/>
            <person name="Sisk P."/>
            <person name="Sykes S."/>
            <person name="Wortman J."/>
            <person name="Nusbaum C."/>
            <person name="Birren B."/>
        </authorList>
    </citation>
    <scope>NUCLEOTIDE SEQUENCE [LARGE SCALE GENOMIC DNA]</scope>
    <source>
        <strain evidence="2 3">ATCC 51513</strain>
    </source>
</reference>
<evidence type="ECO:0000313" key="4">
    <source>
        <dbReference type="Proteomes" id="UP000011016"/>
    </source>
</evidence>
<accession>I7JWR2</accession>
<evidence type="ECO:0000313" key="1">
    <source>
        <dbReference type="EMBL" id="CCI84036.1"/>
    </source>
</evidence>
<reference evidence="1 4" key="1">
    <citation type="journal article" date="2012" name="J. Bacteriol.">
        <title>Draft Genome Sequence of Turicella otitidis ATCC 51513, Isolated from Middle Ear Fluid from a Child with Otitis Media.</title>
        <authorList>
            <person name="Brinkrolf K."/>
            <person name="Schneider J."/>
            <person name="Knecht M."/>
            <person name="Ruckert C."/>
            <person name="Tauch A."/>
        </authorList>
    </citation>
    <scope>NUCLEOTIDE SEQUENCE [LARGE SCALE GENOMIC DNA]</scope>
    <source>
        <strain evidence="1 4">ATCC 51513</strain>
    </source>
</reference>
<dbReference type="PATRIC" id="fig|883169.3.peg.1632"/>
<evidence type="ECO:0000313" key="3">
    <source>
        <dbReference type="Proteomes" id="UP000006078"/>
    </source>
</evidence>
<dbReference type="AlphaFoldDB" id="I7JWR2"/>
<name>I7JWR2_9CORY</name>
<dbReference type="Proteomes" id="UP000011016">
    <property type="component" value="Unassembled WGS sequence"/>
</dbReference>
<dbReference type="Proteomes" id="UP000006078">
    <property type="component" value="Unassembled WGS sequence"/>
</dbReference>
<dbReference type="eggNOG" id="ENOG5031QT8">
    <property type="taxonomic scope" value="Bacteria"/>
</dbReference>
<dbReference type="OrthoDB" id="4409132at2"/>
<dbReference type="EMBL" id="CAJZ01000194">
    <property type="protein sequence ID" value="CCI84036.1"/>
    <property type="molecule type" value="Genomic_DNA"/>
</dbReference>
<evidence type="ECO:0000313" key="2">
    <source>
        <dbReference type="EMBL" id="EJZ81383.1"/>
    </source>
</evidence>